<dbReference type="InterPro" id="IPR019334">
    <property type="entry name" value="TMEM170A/B/YPR153W-like"/>
</dbReference>
<reference evidence="7" key="1">
    <citation type="submission" date="2021-06" db="EMBL/GenBank/DDBJ databases">
        <authorList>
            <person name="Kallberg Y."/>
            <person name="Tangrot J."/>
            <person name="Rosling A."/>
        </authorList>
    </citation>
    <scope>NUCLEOTIDE SEQUENCE</scope>
    <source>
        <strain evidence="7">87-6 pot B 2015</strain>
    </source>
</reference>
<evidence type="ECO:0000313" key="8">
    <source>
        <dbReference type="Proteomes" id="UP000789375"/>
    </source>
</evidence>
<name>A0A9N9E136_FUNMO</name>
<keyword evidence="3 6" id="KW-0812">Transmembrane</keyword>
<keyword evidence="5 6" id="KW-0472">Membrane</keyword>
<dbReference type="GO" id="GO:0016020">
    <property type="term" value="C:membrane"/>
    <property type="evidence" value="ECO:0007669"/>
    <property type="project" value="UniProtKB-SubCell"/>
</dbReference>
<evidence type="ECO:0000256" key="4">
    <source>
        <dbReference type="ARBA" id="ARBA00022989"/>
    </source>
</evidence>
<keyword evidence="4 6" id="KW-1133">Transmembrane helix</keyword>
<dbReference type="EMBL" id="CAJVPP010004875">
    <property type="protein sequence ID" value="CAG8656670.1"/>
    <property type="molecule type" value="Genomic_DNA"/>
</dbReference>
<evidence type="ECO:0000256" key="1">
    <source>
        <dbReference type="ARBA" id="ARBA00004141"/>
    </source>
</evidence>
<evidence type="ECO:0000313" key="7">
    <source>
        <dbReference type="EMBL" id="CAG8656670.1"/>
    </source>
</evidence>
<comment type="caution">
    <text evidence="7">The sequence shown here is derived from an EMBL/GenBank/DDBJ whole genome shotgun (WGS) entry which is preliminary data.</text>
</comment>
<feature type="transmembrane region" description="Helical" evidence="6">
    <location>
        <begin position="63"/>
        <end position="95"/>
    </location>
</feature>
<evidence type="ECO:0000256" key="6">
    <source>
        <dbReference type="SAM" id="Phobius"/>
    </source>
</evidence>
<gene>
    <name evidence="7" type="ORF">FMOSSE_LOCUS11738</name>
</gene>
<dbReference type="Pfam" id="PF10190">
    <property type="entry name" value="Tmemb_170"/>
    <property type="match status" value="1"/>
</dbReference>
<dbReference type="PANTHER" id="PTHR22779">
    <property type="entry name" value="SD17342P"/>
    <property type="match status" value="1"/>
</dbReference>
<keyword evidence="8" id="KW-1185">Reference proteome</keyword>
<sequence length="127" mass="14658">MTIQLSELFFGSGHIWSKHERYLNSVQEIWLFTALWTTIFFTLIYSLAGIWAWVVFRSYKWSFLIPFGFIVVALLTGFVEGTAFGLVLAVIYLYGDFGMTLWIPFLWGLIQALILLMGCYSTITSFL</sequence>
<comment type="similarity">
    <text evidence="2">Belongs to the TMEM170 family.</text>
</comment>
<dbReference type="AlphaFoldDB" id="A0A9N9E136"/>
<evidence type="ECO:0000256" key="5">
    <source>
        <dbReference type="ARBA" id="ARBA00023136"/>
    </source>
</evidence>
<protein>
    <submittedName>
        <fullName evidence="7">8890_t:CDS:1</fullName>
    </submittedName>
</protein>
<organism evidence="7 8">
    <name type="scientific">Funneliformis mosseae</name>
    <name type="common">Endomycorrhizal fungus</name>
    <name type="synonym">Glomus mosseae</name>
    <dbReference type="NCBI Taxonomy" id="27381"/>
    <lineage>
        <taxon>Eukaryota</taxon>
        <taxon>Fungi</taxon>
        <taxon>Fungi incertae sedis</taxon>
        <taxon>Mucoromycota</taxon>
        <taxon>Glomeromycotina</taxon>
        <taxon>Glomeromycetes</taxon>
        <taxon>Glomerales</taxon>
        <taxon>Glomeraceae</taxon>
        <taxon>Funneliformis</taxon>
    </lineage>
</organism>
<evidence type="ECO:0000256" key="3">
    <source>
        <dbReference type="ARBA" id="ARBA00022692"/>
    </source>
</evidence>
<feature type="transmembrane region" description="Helical" evidence="6">
    <location>
        <begin position="29"/>
        <end position="56"/>
    </location>
</feature>
<evidence type="ECO:0000256" key="2">
    <source>
        <dbReference type="ARBA" id="ARBA00006325"/>
    </source>
</evidence>
<accession>A0A9N9E136</accession>
<proteinExistence type="inferred from homology"/>
<feature type="transmembrane region" description="Helical" evidence="6">
    <location>
        <begin position="101"/>
        <end position="123"/>
    </location>
</feature>
<dbReference type="Proteomes" id="UP000789375">
    <property type="component" value="Unassembled WGS sequence"/>
</dbReference>
<comment type="subcellular location">
    <subcellularLocation>
        <location evidence="1">Membrane</location>
        <topology evidence="1">Multi-pass membrane protein</topology>
    </subcellularLocation>
</comment>
<dbReference type="PANTHER" id="PTHR22779:SF6">
    <property type="entry name" value="SD17342P"/>
    <property type="match status" value="1"/>
</dbReference>